<reference evidence="2 3" key="1">
    <citation type="submission" date="2022-02" db="EMBL/GenBank/DDBJ databases">
        <title>Genome sequence data of Kingella unionensis sp. nov. strain CICC 24913 (CCUG 75125).</title>
        <authorList>
            <person name="Xiao M."/>
        </authorList>
    </citation>
    <scope>NUCLEOTIDE SEQUENCE [LARGE SCALE GENOMIC DNA]</scope>
    <source>
        <strain evidence="2 3">CICC 24913</strain>
    </source>
</reference>
<gene>
    <name evidence="2" type="ORF">MB824_02965</name>
</gene>
<sequence length="89" mass="9426">SEVGGVHHDVGALGRGKLCFGIRFFEMAKNGFAAAMMSSCQLRCGLFACGVSVPELLRIDVFATTETFAAAVAFVTLFAVLSAVLFDLF</sequence>
<keyword evidence="1" id="KW-0812">Transmembrane</keyword>
<evidence type="ECO:0000313" key="3">
    <source>
        <dbReference type="Proteomes" id="UP001298424"/>
    </source>
</evidence>
<keyword evidence="3" id="KW-1185">Reference proteome</keyword>
<evidence type="ECO:0000313" key="2">
    <source>
        <dbReference type="EMBL" id="MCG6503456.1"/>
    </source>
</evidence>
<accession>A0ABS9NMY6</accession>
<proteinExistence type="predicted"/>
<dbReference type="Proteomes" id="UP001298424">
    <property type="component" value="Unassembled WGS sequence"/>
</dbReference>
<evidence type="ECO:0000256" key="1">
    <source>
        <dbReference type="SAM" id="Phobius"/>
    </source>
</evidence>
<organism evidence="2 3">
    <name type="scientific">Kingella pumchi</name>
    <dbReference type="NCBI Taxonomy" id="2779506"/>
    <lineage>
        <taxon>Bacteria</taxon>
        <taxon>Pseudomonadati</taxon>
        <taxon>Pseudomonadota</taxon>
        <taxon>Betaproteobacteria</taxon>
        <taxon>Neisseriales</taxon>
        <taxon>Neisseriaceae</taxon>
        <taxon>Kingella</taxon>
    </lineage>
</organism>
<feature type="non-terminal residue" evidence="2">
    <location>
        <position position="1"/>
    </location>
</feature>
<comment type="caution">
    <text evidence="2">The sequence shown here is derived from an EMBL/GenBank/DDBJ whole genome shotgun (WGS) entry which is preliminary data.</text>
</comment>
<dbReference type="RefSeq" id="WP_238745820.1">
    <property type="nucleotide sequence ID" value="NZ_JAKOOW010000009.1"/>
</dbReference>
<keyword evidence="1" id="KW-0472">Membrane</keyword>
<protein>
    <submittedName>
        <fullName evidence="2">Uncharacterized protein</fullName>
    </submittedName>
</protein>
<feature type="transmembrane region" description="Helical" evidence="1">
    <location>
        <begin position="68"/>
        <end position="88"/>
    </location>
</feature>
<name>A0ABS9NMY6_9NEIS</name>
<keyword evidence="1" id="KW-1133">Transmembrane helix</keyword>
<dbReference type="EMBL" id="JAKOOW010000009">
    <property type="protein sequence ID" value="MCG6503456.1"/>
    <property type="molecule type" value="Genomic_DNA"/>
</dbReference>